<dbReference type="AlphaFoldDB" id="A0A067SZ61"/>
<dbReference type="HOGENOM" id="CLU_054598_0_0_1"/>
<keyword evidence="2" id="KW-1185">Reference proteome</keyword>
<sequence>MDLILREALNRSRKLSVGDEVLSRLLQGIHATRSSAKHSNPDHTNPIRHTLISATLLQTHLPGKRLTSRNGISNILSWMGTGQGYRTTTFLESIMRPEGFYSSTLADMIDIFQVVADRNAAISAQHPEHPRPQDLPGVISVDDMLIWGQPNHYLSAAPTKDRMGDTVVKFTLQEKFSPYWTEEIQSAWVDFLGEMLDQDPLTYSGPRRSWTNIIDFLQQQKIVGFGSGLTPFQLANHLAALKIVDAPSAIDIANWISQNKKLGAHQGLSNLGFHLDAKNAMSVHCAFMCIYRHFEEYLTAEDKAIVFFSPIFVEHILCKVTRWTSRLASENAEGHLEKLASEAEASDNAWKSDENLVDSKAFPVPMIIAEEFLKKVIEQVGLPVYLNCIYQLKHTFTIRKIVHWDPSQHEYRTLCGN</sequence>
<proteinExistence type="predicted"/>
<evidence type="ECO:0000313" key="1">
    <source>
        <dbReference type="EMBL" id="KDR72043.1"/>
    </source>
</evidence>
<evidence type="ECO:0000313" key="2">
    <source>
        <dbReference type="Proteomes" id="UP000027222"/>
    </source>
</evidence>
<dbReference type="OrthoDB" id="3064439at2759"/>
<protein>
    <submittedName>
        <fullName evidence="1">Uncharacterized protein</fullName>
    </submittedName>
</protein>
<gene>
    <name evidence="1" type="ORF">GALMADRAFT_74284</name>
</gene>
<name>A0A067SZ61_GALM3</name>
<dbReference type="EMBL" id="KL142390">
    <property type="protein sequence ID" value="KDR72043.1"/>
    <property type="molecule type" value="Genomic_DNA"/>
</dbReference>
<dbReference type="Proteomes" id="UP000027222">
    <property type="component" value="Unassembled WGS sequence"/>
</dbReference>
<reference evidence="2" key="1">
    <citation type="journal article" date="2014" name="Proc. Natl. Acad. Sci. U.S.A.">
        <title>Extensive sampling of basidiomycete genomes demonstrates inadequacy of the white-rot/brown-rot paradigm for wood decay fungi.</title>
        <authorList>
            <person name="Riley R."/>
            <person name="Salamov A.A."/>
            <person name="Brown D.W."/>
            <person name="Nagy L.G."/>
            <person name="Floudas D."/>
            <person name="Held B.W."/>
            <person name="Levasseur A."/>
            <person name="Lombard V."/>
            <person name="Morin E."/>
            <person name="Otillar R."/>
            <person name="Lindquist E.A."/>
            <person name="Sun H."/>
            <person name="LaButti K.M."/>
            <person name="Schmutz J."/>
            <person name="Jabbour D."/>
            <person name="Luo H."/>
            <person name="Baker S.E."/>
            <person name="Pisabarro A.G."/>
            <person name="Walton J.D."/>
            <person name="Blanchette R.A."/>
            <person name="Henrissat B."/>
            <person name="Martin F."/>
            <person name="Cullen D."/>
            <person name="Hibbett D.S."/>
            <person name="Grigoriev I.V."/>
        </authorList>
    </citation>
    <scope>NUCLEOTIDE SEQUENCE [LARGE SCALE GENOMIC DNA]</scope>
    <source>
        <strain evidence="2">CBS 339.88</strain>
    </source>
</reference>
<accession>A0A067SZ61</accession>
<organism evidence="1 2">
    <name type="scientific">Galerina marginata (strain CBS 339.88)</name>
    <dbReference type="NCBI Taxonomy" id="685588"/>
    <lineage>
        <taxon>Eukaryota</taxon>
        <taxon>Fungi</taxon>
        <taxon>Dikarya</taxon>
        <taxon>Basidiomycota</taxon>
        <taxon>Agaricomycotina</taxon>
        <taxon>Agaricomycetes</taxon>
        <taxon>Agaricomycetidae</taxon>
        <taxon>Agaricales</taxon>
        <taxon>Agaricineae</taxon>
        <taxon>Strophariaceae</taxon>
        <taxon>Galerina</taxon>
    </lineage>
</organism>